<dbReference type="PANTHER" id="PTHR37733">
    <property type="entry name" value="SMAD/FHA DOMAIN-CONTAINING PROTEIN"/>
    <property type="match status" value="1"/>
</dbReference>
<gene>
    <name evidence="2" type="ORF">AMTR_s00125p00123750</name>
</gene>
<dbReference type="Gramene" id="ERM97500">
    <property type="protein sequence ID" value="ERM97500"/>
    <property type="gene ID" value="AMTR_s00125p00123750"/>
</dbReference>
<protein>
    <recommendedName>
        <fullName evidence="4">FHA domain-containing protein</fullName>
    </recommendedName>
</protein>
<evidence type="ECO:0000256" key="1">
    <source>
        <dbReference type="SAM" id="MobiDB-lite"/>
    </source>
</evidence>
<accession>W1NR81</accession>
<dbReference type="Proteomes" id="UP000017836">
    <property type="component" value="Unassembled WGS sequence"/>
</dbReference>
<feature type="compositionally biased region" description="Basic and acidic residues" evidence="1">
    <location>
        <begin position="117"/>
        <end position="135"/>
    </location>
</feature>
<feature type="region of interest" description="Disordered" evidence="1">
    <location>
        <begin position="117"/>
        <end position="162"/>
    </location>
</feature>
<dbReference type="AlphaFoldDB" id="W1NR81"/>
<name>W1NR81_AMBTC</name>
<keyword evidence="3" id="KW-1185">Reference proteome</keyword>
<dbReference type="OMA" id="PRIYRRY"/>
<feature type="region of interest" description="Disordered" evidence="1">
    <location>
        <begin position="1"/>
        <end position="32"/>
    </location>
</feature>
<sequence>MELQGENGDRIPLENGKRTELGRGNGSPFNDLTVSRQHVSMELEEDRKNGETRVSFQVLGKNAICVISSGNGSNGSNPRIYRRYEKGHLRVAAKLSVSLKNPYFYSLKRIAVLETQKKEKDEEEVERGVKEAVSRREKRTSKRKKTAREHGTDRGVLGDISEDGFVGENAKLEDLGLDSFDVSCIDLVKG</sequence>
<proteinExistence type="predicted"/>
<dbReference type="SUPFAM" id="SSF49879">
    <property type="entry name" value="SMAD/FHA domain"/>
    <property type="match status" value="1"/>
</dbReference>
<evidence type="ECO:0008006" key="4">
    <source>
        <dbReference type="Google" id="ProtNLM"/>
    </source>
</evidence>
<dbReference type="EMBL" id="KI396312">
    <property type="protein sequence ID" value="ERM97500.1"/>
    <property type="molecule type" value="Genomic_DNA"/>
</dbReference>
<dbReference type="CDD" id="cd22671">
    <property type="entry name" value="FHA_APTX-like"/>
    <property type="match status" value="1"/>
</dbReference>
<dbReference type="HOGENOM" id="CLU_1429842_0_0_1"/>
<dbReference type="PANTHER" id="PTHR37733:SF1">
    <property type="entry name" value="SMAD_FHA DOMAIN-CONTAINING PROTEIN"/>
    <property type="match status" value="1"/>
</dbReference>
<evidence type="ECO:0000313" key="3">
    <source>
        <dbReference type="Proteomes" id="UP000017836"/>
    </source>
</evidence>
<organism evidence="2 3">
    <name type="scientific">Amborella trichopoda</name>
    <dbReference type="NCBI Taxonomy" id="13333"/>
    <lineage>
        <taxon>Eukaryota</taxon>
        <taxon>Viridiplantae</taxon>
        <taxon>Streptophyta</taxon>
        <taxon>Embryophyta</taxon>
        <taxon>Tracheophyta</taxon>
        <taxon>Spermatophyta</taxon>
        <taxon>Magnoliopsida</taxon>
        <taxon>Amborellales</taxon>
        <taxon>Amborellaceae</taxon>
        <taxon>Amborella</taxon>
    </lineage>
</organism>
<feature type="compositionally biased region" description="Basic and acidic residues" evidence="1">
    <location>
        <begin position="7"/>
        <end position="21"/>
    </location>
</feature>
<reference evidence="3" key="1">
    <citation type="journal article" date="2013" name="Science">
        <title>The Amborella genome and the evolution of flowering plants.</title>
        <authorList>
            <consortium name="Amborella Genome Project"/>
        </authorList>
    </citation>
    <scope>NUCLEOTIDE SEQUENCE [LARGE SCALE GENOMIC DNA]</scope>
</reference>
<evidence type="ECO:0000313" key="2">
    <source>
        <dbReference type="EMBL" id="ERM97500.1"/>
    </source>
</evidence>
<feature type="compositionally biased region" description="Basic residues" evidence="1">
    <location>
        <begin position="136"/>
        <end position="147"/>
    </location>
</feature>
<dbReference type="Gene3D" id="2.60.200.20">
    <property type="match status" value="1"/>
</dbReference>
<dbReference type="InterPro" id="IPR008984">
    <property type="entry name" value="SMAD_FHA_dom_sf"/>
</dbReference>